<comment type="caution">
    <text evidence="2">The sequence shown here is derived from an EMBL/GenBank/DDBJ whole genome shotgun (WGS) entry which is preliminary data.</text>
</comment>
<evidence type="ECO:0008006" key="4">
    <source>
        <dbReference type="Google" id="ProtNLM"/>
    </source>
</evidence>
<sequence length="180" mass="20986">MSTGAVIAIIIIVIGVLAVLGAAMWMLNRRRHLRERFGPEYDRMVESGENRRAVERELRERERRHNELDLKPLPPRERERYAKEWVAVQENFVDTPSSAVNDADNLVTRLMRDRGYPTEGYEEQVRHLSVEHGHTLEHYREAHEISNRAAAKEATTEDLRGAMVHYRAVFEDLLTRSERA</sequence>
<keyword evidence="3" id="KW-1185">Reference proteome</keyword>
<evidence type="ECO:0000256" key="1">
    <source>
        <dbReference type="SAM" id="Phobius"/>
    </source>
</evidence>
<dbReference type="Proteomes" id="UP001551482">
    <property type="component" value="Unassembled WGS sequence"/>
</dbReference>
<keyword evidence="1" id="KW-1133">Transmembrane helix</keyword>
<proteinExistence type="predicted"/>
<name>A0ABV3DME9_9ACTN</name>
<reference evidence="2 3" key="1">
    <citation type="submission" date="2024-06" db="EMBL/GenBank/DDBJ databases">
        <title>The Natural Products Discovery Center: Release of the First 8490 Sequenced Strains for Exploring Actinobacteria Biosynthetic Diversity.</title>
        <authorList>
            <person name="Kalkreuter E."/>
            <person name="Kautsar S.A."/>
            <person name="Yang D."/>
            <person name="Bader C.D."/>
            <person name="Teijaro C.N."/>
            <person name="Fluegel L."/>
            <person name="Davis C.M."/>
            <person name="Simpson J.R."/>
            <person name="Lauterbach L."/>
            <person name="Steele A.D."/>
            <person name="Gui C."/>
            <person name="Meng S."/>
            <person name="Li G."/>
            <person name="Viehrig K."/>
            <person name="Ye F."/>
            <person name="Su P."/>
            <person name="Kiefer A.F."/>
            <person name="Nichols A."/>
            <person name="Cepeda A.J."/>
            <person name="Yan W."/>
            <person name="Fan B."/>
            <person name="Jiang Y."/>
            <person name="Adhikari A."/>
            <person name="Zheng C.-J."/>
            <person name="Schuster L."/>
            <person name="Cowan T.M."/>
            <person name="Smanski M.J."/>
            <person name="Chevrette M.G."/>
            <person name="De Carvalho L.P.S."/>
            <person name="Shen B."/>
        </authorList>
    </citation>
    <scope>NUCLEOTIDE SEQUENCE [LARGE SCALE GENOMIC DNA]</scope>
    <source>
        <strain evidence="2 3">NPDC048946</strain>
    </source>
</reference>
<keyword evidence="1" id="KW-0472">Membrane</keyword>
<keyword evidence="1" id="KW-0812">Transmembrane</keyword>
<feature type="transmembrane region" description="Helical" evidence="1">
    <location>
        <begin position="6"/>
        <end position="27"/>
    </location>
</feature>
<accession>A0ABV3DME9</accession>
<organism evidence="2 3">
    <name type="scientific">Streptodolium elevatio</name>
    <dbReference type="NCBI Taxonomy" id="3157996"/>
    <lineage>
        <taxon>Bacteria</taxon>
        <taxon>Bacillati</taxon>
        <taxon>Actinomycetota</taxon>
        <taxon>Actinomycetes</taxon>
        <taxon>Kitasatosporales</taxon>
        <taxon>Streptomycetaceae</taxon>
        <taxon>Streptodolium</taxon>
    </lineage>
</organism>
<evidence type="ECO:0000313" key="3">
    <source>
        <dbReference type="Proteomes" id="UP001551482"/>
    </source>
</evidence>
<gene>
    <name evidence="2" type="ORF">AB0C36_25845</name>
</gene>
<dbReference type="EMBL" id="JBEZFP010000075">
    <property type="protein sequence ID" value="MEU8136922.1"/>
    <property type="molecule type" value="Genomic_DNA"/>
</dbReference>
<protein>
    <recommendedName>
        <fullName evidence="4">Secreted protein</fullName>
    </recommendedName>
</protein>
<evidence type="ECO:0000313" key="2">
    <source>
        <dbReference type="EMBL" id="MEU8136922.1"/>
    </source>
</evidence>
<dbReference type="RefSeq" id="WP_358358025.1">
    <property type="nucleotide sequence ID" value="NZ_JBEZFP010000075.1"/>
</dbReference>